<name>A0A1C6T287_9ACTN</name>
<sequence length="469" mass="47463">MRRRDGFRAGRRSAAALLAALVATGTGLLAAPGPAHAETVRGYQWYLDTLRIAEAHKLTKGRGVTVAVIDGGVDASHPDLRGQVLPGHGIGGDAAADGRRDDNRIGHGTGMAGLIAGRGGGTDRLLGIAPAAKILPVSVGAQFDPGELPTAIRWAVDNGADVINLSLGTSGRPDQAEIDAVRHALDNDVVVVASAGNREQGDIGVVSPANIPGVVAVSGLTKSGVFHDGSTRGPEVVLAAPQEQVISPRPYAVSKNGYGLTSGTSDSAAIVSGVAALVRSRYPDLDAANVVNRLVRTADDEGSSGRDDRYGFGAVNPVAALRGDVPAVRGNPLVAQGSAADPTDPPADESDERGIYGFSVTNKVGAALQVGLCLAVVVGVVVLIVLARRSARRRPAGLTPPGVPPPGGWPPAPGQPPAGPGWHPPPGQYPGYPPPPAAHPGPPVAAPARPDGGPVPPARPAPPRSDVDH</sequence>
<dbReference type="InterPro" id="IPR050131">
    <property type="entry name" value="Peptidase_S8_subtilisin-like"/>
</dbReference>
<feature type="domain" description="Peptidase S8/S53" evidence="7">
    <location>
        <begin position="61"/>
        <end position="313"/>
    </location>
</feature>
<organism evidence="8 9">
    <name type="scientific">Micromonospora pallida</name>
    <dbReference type="NCBI Taxonomy" id="145854"/>
    <lineage>
        <taxon>Bacteria</taxon>
        <taxon>Bacillati</taxon>
        <taxon>Actinomycetota</taxon>
        <taxon>Actinomycetes</taxon>
        <taxon>Micromonosporales</taxon>
        <taxon>Micromonosporaceae</taxon>
        <taxon>Micromonospora</taxon>
    </lineage>
</organism>
<dbReference type="Pfam" id="PF00082">
    <property type="entry name" value="Peptidase_S8"/>
    <property type="match status" value="1"/>
</dbReference>
<dbReference type="InterPro" id="IPR036852">
    <property type="entry name" value="Peptidase_S8/S53_dom_sf"/>
</dbReference>
<proteinExistence type="inferred from homology"/>
<evidence type="ECO:0000313" key="9">
    <source>
        <dbReference type="Proteomes" id="UP000198959"/>
    </source>
</evidence>
<evidence type="ECO:0000259" key="7">
    <source>
        <dbReference type="Pfam" id="PF00082"/>
    </source>
</evidence>
<dbReference type="OrthoDB" id="9798386at2"/>
<feature type="region of interest" description="Disordered" evidence="6">
    <location>
        <begin position="394"/>
        <end position="469"/>
    </location>
</feature>
<keyword evidence="9" id="KW-1185">Reference proteome</keyword>
<accession>A0A1C6T287</accession>
<dbReference type="InterPro" id="IPR000209">
    <property type="entry name" value="Peptidase_S8/S53_dom"/>
</dbReference>
<dbReference type="STRING" id="145854.GA0074692_4180"/>
<evidence type="ECO:0000313" key="8">
    <source>
        <dbReference type="EMBL" id="SCL35779.1"/>
    </source>
</evidence>
<evidence type="ECO:0000256" key="1">
    <source>
        <dbReference type="ARBA" id="ARBA00011073"/>
    </source>
</evidence>
<dbReference type="Gene3D" id="3.40.50.200">
    <property type="entry name" value="Peptidase S8/S53 domain"/>
    <property type="match status" value="1"/>
</dbReference>
<dbReference type="PROSITE" id="PS51892">
    <property type="entry name" value="SUBTILASE"/>
    <property type="match status" value="1"/>
</dbReference>
<dbReference type="PANTHER" id="PTHR43806">
    <property type="entry name" value="PEPTIDASE S8"/>
    <property type="match status" value="1"/>
</dbReference>
<keyword evidence="2 5" id="KW-0645">Protease</keyword>
<keyword evidence="4 5" id="KW-0720">Serine protease</keyword>
<evidence type="ECO:0000256" key="6">
    <source>
        <dbReference type="SAM" id="MobiDB-lite"/>
    </source>
</evidence>
<dbReference type="PANTHER" id="PTHR43806:SF11">
    <property type="entry name" value="CEREVISIN-RELATED"/>
    <property type="match status" value="1"/>
</dbReference>
<gene>
    <name evidence="8" type="ORF">GA0074692_4180</name>
</gene>
<reference evidence="9" key="1">
    <citation type="submission" date="2016-06" db="EMBL/GenBank/DDBJ databases">
        <authorList>
            <person name="Varghese N."/>
            <person name="Submissions Spin"/>
        </authorList>
    </citation>
    <scope>NUCLEOTIDE SEQUENCE [LARGE SCALE GENOMIC DNA]</scope>
    <source>
        <strain evidence="9">DSM 43817</strain>
    </source>
</reference>
<dbReference type="AlphaFoldDB" id="A0A1C6T287"/>
<dbReference type="InterPro" id="IPR015500">
    <property type="entry name" value="Peptidase_S8_subtilisin-rel"/>
</dbReference>
<evidence type="ECO:0000256" key="2">
    <source>
        <dbReference type="ARBA" id="ARBA00022670"/>
    </source>
</evidence>
<evidence type="ECO:0000256" key="5">
    <source>
        <dbReference type="PROSITE-ProRule" id="PRU01240"/>
    </source>
</evidence>
<feature type="active site" description="Charge relay system" evidence="5">
    <location>
        <position position="265"/>
    </location>
</feature>
<feature type="active site" description="Charge relay system" evidence="5">
    <location>
        <position position="107"/>
    </location>
</feature>
<dbReference type="Proteomes" id="UP000198959">
    <property type="component" value="Unassembled WGS sequence"/>
</dbReference>
<dbReference type="GO" id="GO:0004252">
    <property type="term" value="F:serine-type endopeptidase activity"/>
    <property type="evidence" value="ECO:0007669"/>
    <property type="project" value="UniProtKB-UniRule"/>
</dbReference>
<feature type="active site" description="Charge relay system" evidence="5">
    <location>
        <position position="70"/>
    </location>
</feature>
<dbReference type="SUPFAM" id="SSF52743">
    <property type="entry name" value="Subtilisin-like"/>
    <property type="match status" value="1"/>
</dbReference>
<feature type="compositionally biased region" description="Pro residues" evidence="6">
    <location>
        <begin position="401"/>
        <end position="445"/>
    </location>
</feature>
<protein>
    <submittedName>
        <fullName evidence="8">Type VII secretion-associated serine protease mycosin</fullName>
    </submittedName>
</protein>
<comment type="similarity">
    <text evidence="1 5">Belongs to the peptidase S8 family.</text>
</comment>
<feature type="region of interest" description="Disordered" evidence="6">
    <location>
        <begin position="332"/>
        <end position="353"/>
    </location>
</feature>
<dbReference type="PRINTS" id="PR00723">
    <property type="entry name" value="SUBTILISIN"/>
</dbReference>
<evidence type="ECO:0000256" key="3">
    <source>
        <dbReference type="ARBA" id="ARBA00022801"/>
    </source>
</evidence>
<keyword evidence="3 5" id="KW-0378">Hydrolase</keyword>
<evidence type="ECO:0000256" key="4">
    <source>
        <dbReference type="ARBA" id="ARBA00022825"/>
    </source>
</evidence>
<dbReference type="EMBL" id="FMHW01000002">
    <property type="protein sequence ID" value="SCL35779.1"/>
    <property type="molecule type" value="Genomic_DNA"/>
</dbReference>
<feature type="compositionally biased region" description="Pro residues" evidence="6">
    <location>
        <begin position="453"/>
        <end position="463"/>
    </location>
</feature>
<dbReference type="RefSeq" id="WP_091646808.1">
    <property type="nucleotide sequence ID" value="NZ_FMHW01000002.1"/>
</dbReference>
<dbReference type="GO" id="GO:0006508">
    <property type="term" value="P:proteolysis"/>
    <property type="evidence" value="ECO:0007669"/>
    <property type="project" value="UniProtKB-KW"/>
</dbReference>